<keyword evidence="3" id="KW-1185">Reference proteome</keyword>
<organism evidence="2 3">
    <name type="scientific">Thioclava litoralis</name>
    <dbReference type="NCBI Taxonomy" id="3076557"/>
    <lineage>
        <taxon>Bacteria</taxon>
        <taxon>Pseudomonadati</taxon>
        <taxon>Pseudomonadota</taxon>
        <taxon>Alphaproteobacteria</taxon>
        <taxon>Rhodobacterales</taxon>
        <taxon>Paracoccaceae</taxon>
        <taxon>Thioclava</taxon>
    </lineage>
</organism>
<reference evidence="2 3" key="1">
    <citation type="submission" date="2023-09" db="EMBL/GenBank/DDBJ databases">
        <title>Thioclava shenzhenensis sp. nov., a multidrug resistant bacteria-antagonizing species isolated from coastal seawater.</title>
        <authorList>
            <person name="Long M."/>
        </authorList>
    </citation>
    <scope>NUCLEOTIDE SEQUENCE [LARGE SCALE GENOMIC DNA]</scope>
    <source>
        <strain evidence="2 3">FTW29</strain>
    </source>
</reference>
<accession>A0ABZ1E1Q4</accession>
<dbReference type="PROSITE" id="PS50943">
    <property type="entry name" value="HTH_CROC1"/>
    <property type="match status" value="1"/>
</dbReference>
<dbReference type="Pfam" id="PF13560">
    <property type="entry name" value="HTH_31"/>
    <property type="match status" value="1"/>
</dbReference>
<dbReference type="Gene3D" id="1.10.260.40">
    <property type="entry name" value="lambda repressor-like DNA-binding domains"/>
    <property type="match status" value="1"/>
</dbReference>
<feature type="domain" description="HTH cro/C1-type" evidence="1">
    <location>
        <begin position="8"/>
        <end position="74"/>
    </location>
</feature>
<dbReference type="RefSeq" id="WP_406721602.1">
    <property type="nucleotide sequence ID" value="NZ_CP135443.1"/>
</dbReference>
<name>A0ABZ1E1Q4_9RHOB</name>
<dbReference type="EMBL" id="CP135443">
    <property type="protein sequence ID" value="WRY34985.1"/>
    <property type="molecule type" value="Genomic_DNA"/>
</dbReference>
<dbReference type="InterPro" id="IPR010982">
    <property type="entry name" value="Lambda_DNA-bd_dom_sf"/>
</dbReference>
<dbReference type="SMART" id="SM00530">
    <property type="entry name" value="HTH_XRE"/>
    <property type="match status" value="1"/>
</dbReference>
<evidence type="ECO:0000259" key="1">
    <source>
        <dbReference type="PROSITE" id="PS50943"/>
    </source>
</evidence>
<dbReference type="CDD" id="cd00093">
    <property type="entry name" value="HTH_XRE"/>
    <property type="match status" value="1"/>
</dbReference>
<evidence type="ECO:0000313" key="2">
    <source>
        <dbReference type="EMBL" id="WRY34985.1"/>
    </source>
</evidence>
<dbReference type="InterPro" id="IPR001387">
    <property type="entry name" value="Cro/C1-type_HTH"/>
</dbReference>
<dbReference type="Proteomes" id="UP001623290">
    <property type="component" value="Chromosome"/>
</dbReference>
<evidence type="ECO:0000313" key="3">
    <source>
        <dbReference type="Proteomes" id="UP001623290"/>
    </source>
</evidence>
<sequence length="325" mass="35823">MQIKPKRVRTLRENKGWSPETLAERTSKLKGEDGRSLAVSAKTIRRLEGGQKHRPRANTLCGLAKALGVERGVLTGDQPMPDERRPENSKPSVQIAALIRPRYRLAYALTKQRYGVPASALIEMAPLLFTLLAEGSLRRRRELLARAREAIAVLNGQHDAAGRLAYGLAAYRAEDIADGEEASIEASDVFGRMIPEGSYDASADPDATNPFADYLKHLSDDLDATARVEVEEGTAWADAPDGFPAYAVCRTDLDRIVASSPRARFGLEQGHVRLADMPDELLADHATAERVRWIEERVPEEEWVEWTAMIASIDLDQSSDVGAVQ</sequence>
<gene>
    <name evidence="2" type="ORF">RPE78_06805</name>
</gene>
<proteinExistence type="predicted"/>
<dbReference type="SUPFAM" id="SSF47413">
    <property type="entry name" value="lambda repressor-like DNA-binding domains"/>
    <property type="match status" value="1"/>
</dbReference>
<protein>
    <submittedName>
        <fullName evidence="2">Helix-turn-helix transcriptional regulator</fullName>
    </submittedName>
</protein>